<sequence length="90" mass="10741">MFGLPAAVVCRFLDYNPLFAVEIRRQRRTLPLLQFQTSPPSLFPFLLFQVRFIYPHFFALYNFLYSNKEDPPPLMAAGPLWLNFLYFFEL</sequence>
<protein>
    <submittedName>
        <fullName evidence="1">Uncharacterized protein</fullName>
    </submittedName>
</protein>
<accession>A0A0E4HCY2</accession>
<dbReference type="Proteomes" id="UP000033163">
    <property type="component" value="Chromosome I"/>
</dbReference>
<dbReference type="HOGENOM" id="CLU_2438070_0_0_9"/>
<evidence type="ECO:0000313" key="2">
    <source>
        <dbReference type="Proteomes" id="UP000033163"/>
    </source>
</evidence>
<proteinExistence type="predicted"/>
<organism evidence="1 2">
    <name type="scientific">Paenibacillus riograndensis SBR5</name>
    <dbReference type="NCBI Taxonomy" id="1073571"/>
    <lineage>
        <taxon>Bacteria</taxon>
        <taxon>Bacillati</taxon>
        <taxon>Bacillota</taxon>
        <taxon>Bacilli</taxon>
        <taxon>Bacillales</taxon>
        <taxon>Paenibacillaceae</taxon>
        <taxon>Paenibacillus</taxon>
        <taxon>Paenibacillus sonchi group</taxon>
    </lineage>
</organism>
<evidence type="ECO:0000313" key="1">
    <source>
        <dbReference type="EMBL" id="CQR57615.1"/>
    </source>
</evidence>
<reference evidence="2" key="1">
    <citation type="submission" date="2015-03" db="EMBL/GenBank/DDBJ databases">
        <authorList>
            <person name="Wibberg D."/>
        </authorList>
    </citation>
    <scope>NUCLEOTIDE SEQUENCE [LARGE SCALE GENOMIC DNA]</scope>
</reference>
<dbReference type="AlphaFoldDB" id="A0A0E4HCY2"/>
<dbReference type="KEGG" id="pri:PRIO_5216"/>
<gene>
    <name evidence="1" type="ORF">PRIO_5216</name>
</gene>
<dbReference type="PATRIC" id="fig|1073571.4.peg.5597"/>
<dbReference type="EMBL" id="LN831776">
    <property type="protein sequence ID" value="CQR57615.1"/>
    <property type="molecule type" value="Genomic_DNA"/>
</dbReference>
<name>A0A0E4HCY2_9BACL</name>